<name>A0ABS0BBG2_9GAMM</name>
<protein>
    <submittedName>
        <fullName evidence="1">Uncharacterized protein</fullName>
    </submittedName>
</protein>
<sequence>MTNKFPWEEIQRRIQSLRDEMPQLIEQFPVPGDLVVRFSEKAGEILEAVEEAHLDDASVLICDILFDHEYVDIRGDGGTYLVRGDVNE</sequence>
<organism evidence="1 2">
    <name type="scientific">Lysobacter niastensis</name>
    <dbReference type="NCBI Taxonomy" id="380629"/>
    <lineage>
        <taxon>Bacteria</taxon>
        <taxon>Pseudomonadati</taxon>
        <taxon>Pseudomonadota</taxon>
        <taxon>Gammaproteobacteria</taxon>
        <taxon>Lysobacterales</taxon>
        <taxon>Lysobacteraceae</taxon>
        <taxon>Lysobacter</taxon>
    </lineage>
</organism>
<evidence type="ECO:0000313" key="2">
    <source>
        <dbReference type="Proteomes" id="UP001429984"/>
    </source>
</evidence>
<comment type="caution">
    <text evidence="1">The sequence shown here is derived from an EMBL/GenBank/DDBJ whole genome shotgun (WGS) entry which is preliminary data.</text>
</comment>
<reference evidence="1 2" key="1">
    <citation type="submission" date="2020-11" db="EMBL/GenBank/DDBJ databases">
        <title>Draft Genome Sequence and Secondary Metabolite Biosynthetic Potential of the Lysobacter niastensis Type strain DSM 18481.</title>
        <authorList>
            <person name="Turrini P."/>
            <person name="Artuso I."/>
            <person name="Tescari M."/>
            <person name="Lugli G.A."/>
            <person name="Frangipani E."/>
            <person name="Ventura M."/>
            <person name="Visca P."/>
        </authorList>
    </citation>
    <scope>NUCLEOTIDE SEQUENCE [LARGE SCALE GENOMIC DNA]</scope>
    <source>
        <strain evidence="1 2">DSM 18481</strain>
    </source>
</reference>
<keyword evidence="2" id="KW-1185">Reference proteome</keyword>
<dbReference type="RefSeq" id="WP_194931061.1">
    <property type="nucleotide sequence ID" value="NZ_JADLZT010000005.1"/>
</dbReference>
<gene>
    <name evidence="1" type="ORF">IU514_10535</name>
</gene>
<evidence type="ECO:0000313" key="1">
    <source>
        <dbReference type="EMBL" id="MBF6024465.1"/>
    </source>
</evidence>
<accession>A0ABS0BBG2</accession>
<proteinExistence type="predicted"/>
<dbReference type="EMBL" id="JADLZT010000005">
    <property type="protein sequence ID" value="MBF6024465.1"/>
    <property type="molecule type" value="Genomic_DNA"/>
</dbReference>
<dbReference type="Proteomes" id="UP001429984">
    <property type="component" value="Unassembled WGS sequence"/>
</dbReference>